<protein>
    <submittedName>
        <fullName evidence="7">Uncharacterized protein</fullName>
    </submittedName>
</protein>
<evidence type="ECO:0000259" key="5">
    <source>
        <dbReference type="Pfam" id="PF21486"/>
    </source>
</evidence>
<dbReference type="STRING" id="1116229.S3E1Y0"/>
<reference evidence="7 8" key="1">
    <citation type="journal article" date="2013" name="BMC Genomics">
        <title>Genomics-driven discovery of the pneumocandin biosynthetic gene cluster in the fungus Glarea lozoyensis.</title>
        <authorList>
            <person name="Chen L."/>
            <person name="Yue Q."/>
            <person name="Zhang X."/>
            <person name="Xiang M."/>
            <person name="Wang C."/>
            <person name="Li S."/>
            <person name="Che Y."/>
            <person name="Ortiz-Lopez F.J."/>
            <person name="Bills G.F."/>
            <person name="Liu X."/>
            <person name="An Z."/>
        </authorList>
    </citation>
    <scope>NUCLEOTIDE SEQUENCE [LARGE SCALE GENOMIC DNA]</scope>
    <source>
        <strain evidence="8">ATCC 20868 / MF5171</strain>
    </source>
</reference>
<keyword evidence="8" id="KW-1185">Reference proteome</keyword>
<keyword evidence="2" id="KW-0813">Transport</keyword>
<evidence type="ECO:0000256" key="3">
    <source>
        <dbReference type="ARBA" id="ARBA00023242"/>
    </source>
</evidence>
<feature type="domain" description="Nucleoporin nup120-like HEAT repeat" evidence="6">
    <location>
        <begin position="844"/>
        <end position="1011"/>
    </location>
</feature>
<dbReference type="GO" id="GO:0017056">
    <property type="term" value="F:structural constituent of nuclear pore"/>
    <property type="evidence" value="ECO:0007669"/>
    <property type="project" value="TreeGrafter"/>
</dbReference>
<name>S3E1Y0_GLAL2</name>
<dbReference type="EMBL" id="KE145359">
    <property type="protein sequence ID" value="EPE32498.1"/>
    <property type="molecule type" value="Genomic_DNA"/>
</dbReference>
<keyword evidence="3" id="KW-0539">Nucleus</keyword>
<gene>
    <name evidence="7" type="ORF">GLAREA_07632</name>
</gene>
<dbReference type="AlphaFoldDB" id="S3E1Y0"/>
<organism evidence="7 8">
    <name type="scientific">Glarea lozoyensis (strain ATCC 20868 / MF5171)</name>
    <dbReference type="NCBI Taxonomy" id="1116229"/>
    <lineage>
        <taxon>Eukaryota</taxon>
        <taxon>Fungi</taxon>
        <taxon>Dikarya</taxon>
        <taxon>Ascomycota</taxon>
        <taxon>Pezizomycotina</taxon>
        <taxon>Leotiomycetes</taxon>
        <taxon>Helotiales</taxon>
        <taxon>Helotiaceae</taxon>
        <taxon>Glarea</taxon>
    </lineage>
</organism>
<dbReference type="OrthoDB" id="67716at2759"/>
<dbReference type="HOGENOM" id="CLU_003258_0_0_1"/>
<accession>S3E1Y0</accession>
<dbReference type="InterPro" id="IPR056548">
    <property type="entry name" value="HEAT_Nup120"/>
</dbReference>
<evidence type="ECO:0000313" key="7">
    <source>
        <dbReference type="EMBL" id="EPE32498.1"/>
    </source>
</evidence>
<dbReference type="GeneID" id="19466684"/>
<proteinExistence type="predicted"/>
<dbReference type="RefSeq" id="XP_008080510.1">
    <property type="nucleotide sequence ID" value="XM_008082319.1"/>
</dbReference>
<evidence type="ECO:0000256" key="1">
    <source>
        <dbReference type="ARBA" id="ARBA00004123"/>
    </source>
</evidence>
<sequence length="1176" mass="132373">MNRKAPFCSYKETRVDLEPLSLGSTVAIQLPLHGTSIFPSRTAQKRPHIVEHLVAEDEETFRKRHLATASSVYHRAHHGSPRSFLWRILEDGKVLSVQPVDICRDTTKQKMHVPAAKSKMTLHLALPSPVLPSCVAFSDSREHDILSVFILTESYHLYTLTLRPEHFQKSQLSEGNVGDWCKSYISSAFSFKHPLRLVALTADDILVSLIDGGLLKLSRKSGGDGTEWREVFYNEGGWSHSLRSLIPFQGNNTVHHGKHNIELSAVISIASPNVEIRGFPFAFTVSIDHRLRVWNLNSGKLAYMKDMLTGELDLNDPVKKVIDPSLSQLVKVFGSEEYPLVVTYSPLGTGEFKFWRPRLQDDGSFELDDLFRGISLQPRAPSSSDVWTLADFSVIVGKASMSDFQMWILWKNNTTHRTQSLDFRTGSSARNTWSDGWKAMASETMREAQPPVSFAADTLDVSDKWLEFLLAPGRYTTATIETGLAIMKSNSGSEKSTTRKSESLPEKMCSVVASSNILERASDGSMDFDQLRAALEQQWLRFYRLLQELNKQREEAQSLAIDPRGNMPCIVLSDGIIAIRICSELEQLWHNPDALFDGNLRVRAPILAAAQFRDGLAEGFLHNCKSMLLGEIYEEPLLADPARMRAFYEKCGFENQIDDESFIQLVEKLREFESGWKDLTPTVFEAVLKSLSPADGKAGDLQTASFGDSIIVRATQEIVELHRNICLDQMLLIVLIEAEINHSEDGLQFETADVFDKLVAMLKRLELISWLTSTQIWLPYDEEEKVKGNESLQKSQSGEVVTVFEGVFRHLFTLSKQAMPLSVTQLVLQICASNTYFEVHPATVQCFLLKHSRPDLALEFARFASRDPFSTYILGRTLLASNDLVGASALFQKAAFAYSNPKNQVDVGSSGYFTNERDYLHGGLPLYYSHIAALYEIGKHYSFVADFARLSLQFTKLDDRDHDLRSDMQNRLFTASIYTCRFETAYSILMQFTNQTLQDTALRTLITKMCEQSFASELVQLPFVGLHDQVDEFLAQKCSGIVDVLAGVPYHKILYAWRIKHNDFRGAAAISLSRLQRLVIAGNGDKPIIEDSSETPVTQQYVNLINVLSCVDSDQAWILNEAPLQKGRPSKNAEQPKRRVVTLNDIRKEYQAELDRIAAIANNQFAFGDGDEMDVL</sequence>
<dbReference type="eggNOG" id="ENOG502QQWQ">
    <property type="taxonomic scope" value="Eukaryota"/>
</dbReference>
<evidence type="ECO:0000313" key="8">
    <source>
        <dbReference type="Proteomes" id="UP000016922"/>
    </source>
</evidence>
<feature type="domain" description="Nucleoporin Nup120 helical" evidence="5">
    <location>
        <begin position="628"/>
        <end position="758"/>
    </location>
</feature>
<dbReference type="PANTHER" id="PTHR21286:SF0">
    <property type="entry name" value="NUCLEAR PORE COMPLEX PROTEIN NUP160"/>
    <property type="match status" value="1"/>
</dbReference>
<dbReference type="InterPro" id="IPR021717">
    <property type="entry name" value="Nucleoporin_Nup160"/>
</dbReference>
<dbReference type="Pfam" id="PF11715">
    <property type="entry name" value="Beta-prop_Nup120_160"/>
    <property type="match status" value="1"/>
</dbReference>
<dbReference type="InterPro" id="IPR059141">
    <property type="entry name" value="Beta-prop_Nup120_160"/>
</dbReference>
<evidence type="ECO:0000259" key="6">
    <source>
        <dbReference type="Pfam" id="PF23300"/>
    </source>
</evidence>
<dbReference type="Proteomes" id="UP000016922">
    <property type="component" value="Unassembled WGS sequence"/>
</dbReference>
<dbReference type="PANTHER" id="PTHR21286">
    <property type="entry name" value="NUCLEAR PORE COMPLEX PROTEIN NUP160"/>
    <property type="match status" value="1"/>
</dbReference>
<evidence type="ECO:0000259" key="4">
    <source>
        <dbReference type="Pfam" id="PF11715"/>
    </source>
</evidence>
<dbReference type="KEGG" id="glz:GLAREA_07632"/>
<comment type="subcellular location">
    <subcellularLocation>
        <location evidence="1">Nucleus</location>
    </subcellularLocation>
</comment>
<dbReference type="OMA" id="TLWKNNM"/>
<dbReference type="GO" id="GO:0005643">
    <property type="term" value="C:nuclear pore"/>
    <property type="evidence" value="ECO:0007669"/>
    <property type="project" value="UniProtKB-ARBA"/>
</dbReference>
<dbReference type="InterPro" id="IPR048884">
    <property type="entry name" value="Nup120_helical"/>
</dbReference>
<dbReference type="Pfam" id="PF21486">
    <property type="entry name" value="NUP120_helical"/>
    <property type="match status" value="1"/>
</dbReference>
<evidence type="ECO:0000256" key="2">
    <source>
        <dbReference type="ARBA" id="ARBA00022448"/>
    </source>
</evidence>
<feature type="domain" description="Nucleoporin Nup120/160 beta-propeller" evidence="4">
    <location>
        <begin position="82"/>
        <end position="586"/>
    </location>
</feature>
<dbReference type="Pfam" id="PF23300">
    <property type="entry name" value="HEAT_Nup120"/>
    <property type="match status" value="1"/>
</dbReference>